<dbReference type="AlphaFoldDB" id="A0A0C5V8X2"/>
<dbReference type="KEGG" id="gsn:YC6258_03764"/>
<dbReference type="EMBL" id="CP007142">
    <property type="protein sequence ID" value="AJQ95800.1"/>
    <property type="molecule type" value="Genomic_DNA"/>
</dbReference>
<organism evidence="1 2">
    <name type="scientific">Gynuella sunshinyii YC6258</name>
    <dbReference type="NCBI Taxonomy" id="1445510"/>
    <lineage>
        <taxon>Bacteria</taxon>
        <taxon>Pseudomonadati</taxon>
        <taxon>Pseudomonadota</taxon>
        <taxon>Gammaproteobacteria</taxon>
        <taxon>Oceanospirillales</taxon>
        <taxon>Saccharospirillaceae</taxon>
        <taxon>Gynuella</taxon>
    </lineage>
</organism>
<dbReference type="Proteomes" id="UP000032266">
    <property type="component" value="Chromosome"/>
</dbReference>
<gene>
    <name evidence="1" type="ORF">YC6258_03764</name>
</gene>
<accession>A0A0C5V8X2</accession>
<evidence type="ECO:0000313" key="1">
    <source>
        <dbReference type="EMBL" id="AJQ95800.1"/>
    </source>
</evidence>
<evidence type="ECO:0000313" key="2">
    <source>
        <dbReference type="Proteomes" id="UP000032266"/>
    </source>
</evidence>
<keyword evidence="2" id="KW-1185">Reference proteome</keyword>
<sequence length="45" mass="5597">MAFQIRDTHFSWFIFTMRTWSFCGRQNIWQLRFNFCLRGIGFLTD</sequence>
<protein>
    <submittedName>
        <fullName evidence="1">Uncharacterized protein</fullName>
    </submittedName>
</protein>
<dbReference type="HOGENOM" id="CLU_3200420_0_0_6"/>
<dbReference type="STRING" id="1445510.YC6258_03764"/>
<reference evidence="1 2" key="1">
    <citation type="submission" date="2014-01" db="EMBL/GenBank/DDBJ databases">
        <title>Full genme sequencing of cellulolytic bacterium Gynuella sunshinyii YC6258T gen. nov., sp. nov.</title>
        <authorList>
            <person name="Khan H."/>
            <person name="Chung E.J."/>
            <person name="Chung Y.R."/>
        </authorList>
    </citation>
    <scope>NUCLEOTIDE SEQUENCE [LARGE SCALE GENOMIC DNA]</scope>
    <source>
        <strain evidence="1 2">YC6258</strain>
    </source>
</reference>
<name>A0A0C5V8X2_9GAMM</name>
<proteinExistence type="predicted"/>